<protein>
    <submittedName>
        <fullName evidence="3">Peptidoglycan-binding protein</fullName>
    </submittedName>
</protein>
<evidence type="ECO:0000313" key="4">
    <source>
        <dbReference type="Proteomes" id="UP001589670"/>
    </source>
</evidence>
<gene>
    <name evidence="3" type="ORF">ACFFU4_00740</name>
</gene>
<name>A0ABV5HVI6_9RHOB</name>
<dbReference type="InterPro" id="IPR036366">
    <property type="entry name" value="PGBDSf"/>
</dbReference>
<evidence type="ECO:0000256" key="1">
    <source>
        <dbReference type="SAM" id="SignalP"/>
    </source>
</evidence>
<reference evidence="3 4" key="1">
    <citation type="submission" date="2024-09" db="EMBL/GenBank/DDBJ databases">
        <authorList>
            <person name="Sun Q."/>
            <person name="Mori K."/>
        </authorList>
    </citation>
    <scope>NUCLEOTIDE SEQUENCE [LARGE SCALE GENOMIC DNA]</scope>
    <source>
        <strain evidence="3 4">CECT 9424</strain>
    </source>
</reference>
<dbReference type="InterPro" id="IPR002477">
    <property type="entry name" value="Peptidoglycan-bd-like"/>
</dbReference>
<keyword evidence="1" id="KW-0732">Signal</keyword>
<dbReference type="SUPFAM" id="SSF47090">
    <property type="entry name" value="PGBD-like"/>
    <property type="match status" value="2"/>
</dbReference>
<organism evidence="3 4">
    <name type="scientific">Roseovarius ramblicola</name>
    <dbReference type="NCBI Taxonomy" id="2022336"/>
    <lineage>
        <taxon>Bacteria</taxon>
        <taxon>Pseudomonadati</taxon>
        <taxon>Pseudomonadota</taxon>
        <taxon>Alphaproteobacteria</taxon>
        <taxon>Rhodobacterales</taxon>
        <taxon>Roseobacteraceae</taxon>
        <taxon>Roseovarius</taxon>
    </lineage>
</organism>
<evidence type="ECO:0000259" key="2">
    <source>
        <dbReference type="Pfam" id="PF01471"/>
    </source>
</evidence>
<dbReference type="RefSeq" id="WP_377066034.1">
    <property type="nucleotide sequence ID" value="NZ_JBHMEC010000002.1"/>
</dbReference>
<feature type="chain" id="PRO_5047419687" evidence="1">
    <location>
        <begin position="23"/>
        <end position="542"/>
    </location>
</feature>
<evidence type="ECO:0000313" key="3">
    <source>
        <dbReference type="EMBL" id="MFB9148273.1"/>
    </source>
</evidence>
<dbReference type="Pfam" id="PF01471">
    <property type="entry name" value="PG_binding_1"/>
    <property type="match status" value="2"/>
</dbReference>
<sequence>MVMRCILSVALCLFFAAGPSHAADMALILDTRAGDARRSAVAFDPGAALEEAGFEVVAPDGRGVAPLRAAALNLETRISAGEVARLVILVAGEMAGDGRDSWLLPRGAAPVSRLRVGTAGLSVNALSAIAGAVDGPAVLLLSPETGNAAGAGLRPGLAGFSEVTGVTYATGPRKGIAALLDGPLLVPGASFAEAARAAPEGVSLSGNLSGQSGLMGPGTLSEAQRAEAREDGFWQAVDTLDTVAGYDAYIAAWPEGRYLSQARERRDWLRDAPERAAQSAEAALGLTRAARRDVQRWLSVLGHYERGIDGIFGRGTRGAIAAWQDRAGMASTGYLDGDALARLRADAAARQREIEEKERREQMREERRDRAYWRDTGRGGDEAGLRAYLDRYPEGLFADTARARLAGIEEARRDEADRAARADWRAAREADTAEAYAAFLRDHPESRFAGEARARLDEIEQGRTEQEAIARAREDERIYAGAEVVRVLIERRLAQIGAEPGPVDGRFTEETRDAIRRFQRHRDLPVTGYVSQATAAALMGMR</sequence>
<dbReference type="Gene3D" id="1.10.101.10">
    <property type="entry name" value="PGBD-like superfamily/PGBD"/>
    <property type="match status" value="2"/>
</dbReference>
<feature type="signal peptide" evidence="1">
    <location>
        <begin position="1"/>
        <end position="22"/>
    </location>
</feature>
<feature type="domain" description="Peptidoglycan binding-like" evidence="2">
    <location>
        <begin position="488"/>
        <end position="538"/>
    </location>
</feature>
<dbReference type="Proteomes" id="UP001589670">
    <property type="component" value="Unassembled WGS sequence"/>
</dbReference>
<keyword evidence="4" id="KW-1185">Reference proteome</keyword>
<comment type="caution">
    <text evidence="3">The sequence shown here is derived from an EMBL/GenBank/DDBJ whole genome shotgun (WGS) entry which is preliminary data.</text>
</comment>
<feature type="domain" description="Peptidoglycan binding-like" evidence="2">
    <location>
        <begin position="288"/>
        <end position="343"/>
    </location>
</feature>
<dbReference type="InterPro" id="IPR036365">
    <property type="entry name" value="PGBD-like_sf"/>
</dbReference>
<accession>A0ABV5HVI6</accession>
<dbReference type="EMBL" id="JBHMEC010000002">
    <property type="protein sequence ID" value="MFB9148273.1"/>
    <property type="molecule type" value="Genomic_DNA"/>
</dbReference>
<proteinExistence type="predicted"/>